<organism evidence="7 8">
    <name type="scientific">Jejubacter calystegiae</name>
    <dbReference type="NCBI Taxonomy" id="2579935"/>
    <lineage>
        <taxon>Bacteria</taxon>
        <taxon>Pseudomonadati</taxon>
        <taxon>Pseudomonadota</taxon>
        <taxon>Gammaproteobacteria</taxon>
        <taxon>Enterobacterales</taxon>
        <taxon>Enterobacteriaceae</taxon>
        <taxon>Jejubacter</taxon>
    </lineage>
</organism>
<dbReference type="InterPro" id="IPR013783">
    <property type="entry name" value="Ig-like_fold"/>
</dbReference>
<dbReference type="PROSITE" id="PS51470">
    <property type="entry name" value="FG_GAP"/>
    <property type="match status" value="3"/>
</dbReference>
<feature type="domain" description="Bacterial Ig-like" evidence="6">
    <location>
        <begin position="412"/>
        <end position="490"/>
    </location>
</feature>
<sequence length="1744" mass="176023">MTVTSLTGNKLTSLKYISDSKNNTIVKIEPLTRLIIHAPEKGDIILKSGEDAEVIKNLRFVRHGAALEIFSEDIDHPVAIIEDYFLKEPPSNIYAMDDQGDRYSYISSGDSSLAASLTDGESSTVLLSDEPVAAASIESEGSTDNSVKENDSHDHDGLLGGILGTSGLAALGGLAAIAGGVGIAAAQSHHNGGHSDAGNNSYSQGKDGVDNNGDTASPGTPTIIVSAESGDITPALSGTAEAGSTVTIRDGDSVLGTTTADSEGHWQFTVPGDKALADGSHTLTATATDAAGNTSGRSQGVAIGVDSVAPEAPALTGPALTGNETPTLNGTAEAGSTVTIRDGDSVLGTTTADADGHWNFTVPDDKVLADGSHTLTATATDAAGNTSATSGAVAIGVDSIAPEAPTITGPAATHDKTPALSGTAEAGSSVTIRDGDNVLGTTTADAGGHWQFTVPDDKSLADGSHTLTATATDAAGNTSATSGAVAIGVDSIAPEAPTITGPAATHDKTPALSGTAEAGSTVTIRDGDNVLGTTTADAGGHWQFTVPDDKALADGSHTLTATATDATGNTSATSGAVAIGVDSAAPEAPTILTHPLITGDTTPTLSGTAEAGSTVTIRDGDSVLGTTTADADGHWQFTVPDDKALADGDYTLTATATDAAGNTSSTSDGVYVGVNSVMPETPTLTGPAATHDKTPALSGTAEAGSTVTIRDGDNVLGTTTADADGHWQFTVPDDKALADGSHTLTATATDAAGNTSATSGAVAIGVDSIAPEAPTITGPAATHDKTPALSGTAEAGCTVTIRDGDSVLGTTTADADGHWNFTVPDDKALADGSHTLTATATDAAGNTSATSGAVAIGVDSAAPEAPTLTGPAATHDKTPALSGTAEAGSTVTIRDGDNVLGTTTADADGHWQFTVPDDKALADGSHTLTATATDAAGNTSGKSQGVAIGVDSVAPEAPTLTGPALTGNETPTLNGTAEAGSTVTIRDGDNVLGTTTADADGHWNFTVPDDQALADGEHTLTATATDAAGNISAGSNSATVTINPEAPLYGYDEGNVNGKGAGAVHFGTVVENVGDFSGSGGDDIAISAPFDSYGVSNDSGIVYVIRGGYSEMMSQYGNIKALLDEHPEAGVRIYNSGTGASNGQVGGVESDRMAHTITKADLNGDGKPELIIGSHINDKVYVIWGGDDISGNIDLNDIDKGLHPELGFVINSGDNGWFGYNVSAYDYNGDGIDDLLIGDISGATDERGGVFVLYGNKDKPNSDWGNIKLTATAEGPGGTWVPDEKSGLAEGEYGYIHHEDAAAGDMNYNFGTNSINLGDVNGDGFDDLLILDSYANVNGQLNGAAYLLYGSENGFNDSISVSDLSPEQIVKISNISTGAQLGNPSPDAILEGGGTTWEWQPSDKVTAALGDFYHNGDAAYDFAIASPLDSGVGKVWIIKGGATIGNNGALTVGTTAQSHMASDSGFGITGLKAENATDKIHNGAQSFGSRILGGHDIDGDGIPDLIISDPLATNSEGQSVGAVYVVYGGHIDDINKLLDSNNEVRIDQLLENNLAEVHWGSVVNGRFGSDFDVADINGDGRPDIIVGANGADGIPGGENNPDVNCGSVSVIYNKHPFPNAVPSAWAFNDEGDNHHPYVLDGDHQTIDLASLTSVLKEGHALDMSDGNSTLTVNSQQLNTLANDENGGQATLTVTGENGNVELTGGAENWHDNGTVTIDGTVYQTYQSSGQSEVQIEDRIHVTIL</sequence>
<dbReference type="SUPFAM" id="SSF69318">
    <property type="entry name" value="Integrin alpha N-terminal domain"/>
    <property type="match status" value="2"/>
</dbReference>
<dbReference type="InterPro" id="IPR028994">
    <property type="entry name" value="Integrin_alpha_N"/>
</dbReference>
<feature type="domain" description="Bacterial Ig-like" evidence="6">
    <location>
        <begin position="597"/>
        <end position="667"/>
    </location>
</feature>
<evidence type="ECO:0000256" key="2">
    <source>
        <dbReference type="ARBA" id="ARBA00022737"/>
    </source>
</evidence>
<keyword evidence="4" id="KW-0325">Glycoprotein</keyword>
<keyword evidence="3" id="KW-0378">Hydrolase</keyword>
<evidence type="ECO:0000313" key="8">
    <source>
        <dbReference type="Proteomes" id="UP000302163"/>
    </source>
</evidence>
<dbReference type="PANTHER" id="PTHR23221">
    <property type="entry name" value="GLYCOSYLPHOSPHATIDYLINOSITOL PHOSPHOLIPASE D"/>
    <property type="match status" value="1"/>
</dbReference>
<dbReference type="GO" id="GO:0016787">
    <property type="term" value="F:hydrolase activity"/>
    <property type="evidence" value="ECO:0007669"/>
    <property type="project" value="UniProtKB-KW"/>
</dbReference>
<accession>A0A4P8YFR8</accession>
<keyword evidence="1" id="KW-0732">Signal</keyword>
<evidence type="ECO:0000256" key="1">
    <source>
        <dbReference type="ARBA" id="ARBA00022729"/>
    </source>
</evidence>
<dbReference type="Pfam" id="PF19077">
    <property type="entry name" value="Big_13"/>
    <property type="match status" value="9"/>
</dbReference>
<feature type="domain" description="Bacterial Ig-like" evidence="6">
    <location>
        <begin position="689"/>
        <end position="767"/>
    </location>
</feature>
<evidence type="ECO:0000259" key="6">
    <source>
        <dbReference type="Pfam" id="PF19077"/>
    </source>
</evidence>
<name>A0A4P8YFR8_9ENTR</name>
<dbReference type="OrthoDB" id="8481600at2"/>
<evidence type="ECO:0000256" key="5">
    <source>
        <dbReference type="SAM" id="MobiDB-lite"/>
    </source>
</evidence>
<dbReference type="KEGG" id="izh:FEM41_01080"/>
<evidence type="ECO:0000313" key="7">
    <source>
        <dbReference type="EMBL" id="QCT18334.1"/>
    </source>
</evidence>
<dbReference type="Pfam" id="PF01839">
    <property type="entry name" value="FG-GAP"/>
    <property type="match status" value="2"/>
</dbReference>
<feature type="domain" description="Bacterial Ig-like" evidence="6">
    <location>
        <begin position="873"/>
        <end position="951"/>
    </location>
</feature>
<evidence type="ECO:0000256" key="3">
    <source>
        <dbReference type="ARBA" id="ARBA00022801"/>
    </source>
</evidence>
<dbReference type="NCBIfam" id="NF033510">
    <property type="entry name" value="Ca_tandemer"/>
    <property type="match status" value="9"/>
</dbReference>
<dbReference type="Proteomes" id="UP000302163">
    <property type="component" value="Chromosome"/>
</dbReference>
<dbReference type="EMBL" id="CP040428">
    <property type="protein sequence ID" value="QCT18334.1"/>
    <property type="molecule type" value="Genomic_DNA"/>
</dbReference>
<keyword evidence="2" id="KW-0677">Repeat</keyword>
<evidence type="ECO:0000256" key="4">
    <source>
        <dbReference type="ARBA" id="ARBA00023180"/>
    </source>
</evidence>
<dbReference type="Gene3D" id="2.130.10.130">
    <property type="entry name" value="Integrin alpha, N-terminal"/>
    <property type="match status" value="2"/>
</dbReference>
<feature type="domain" description="Bacterial Ig-like" evidence="6">
    <location>
        <begin position="965"/>
        <end position="1042"/>
    </location>
</feature>
<dbReference type="Gene3D" id="2.60.40.10">
    <property type="entry name" value="Immunoglobulins"/>
    <property type="match status" value="9"/>
</dbReference>
<feature type="domain" description="Bacterial Ig-like" evidence="6">
    <location>
        <begin position="781"/>
        <end position="859"/>
    </location>
</feature>
<feature type="domain" description="Bacterial Ig-like" evidence="6">
    <location>
        <begin position="320"/>
        <end position="398"/>
    </location>
</feature>
<gene>
    <name evidence="7" type="ORF">FEM41_01080</name>
</gene>
<feature type="region of interest" description="Disordered" evidence="5">
    <location>
        <begin position="863"/>
        <end position="885"/>
    </location>
</feature>
<keyword evidence="8" id="KW-1185">Reference proteome</keyword>
<dbReference type="SMART" id="SM00191">
    <property type="entry name" value="Int_alpha"/>
    <property type="match status" value="5"/>
</dbReference>
<dbReference type="InterPro" id="IPR013517">
    <property type="entry name" value="FG-GAP"/>
</dbReference>
<dbReference type="PANTHER" id="PTHR23221:SF7">
    <property type="entry name" value="PHOSPHATIDYLINOSITOL-GLYCAN-SPECIFIC PHOSPHOLIPASE D"/>
    <property type="match status" value="1"/>
</dbReference>
<feature type="domain" description="Bacterial Ig-like" evidence="6">
    <location>
        <begin position="504"/>
        <end position="582"/>
    </location>
</feature>
<feature type="domain" description="Bacterial Ig-like" evidence="6">
    <location>
        <begin position="231"/>
        <end position="306"/>
    </location>
</feature>
<dbReference type="InterPro" id="IPR044016">
    <property type="entry name" value="Big_13"/>
</dbReference>
<feature type="region of interest" description="Disordered" evidence="5">
    <location>
        <begin position="188"/>
        <end position="225"/>
    </location>
</feature>
<proteinExistence type="predicted"/>
<dbReference type="InterPro" id="IPR013519">
    <property type="entry name" value="Int_alpha_beta-p"/>
</dbReference>
<protein>
    <recommendedName>
        <fullName evidence="6">Bacterial Ig-like domain-containing protein</fullName>
    </recommendedName>
</protein>
<reference evidence="7 8" key="1">
    <citation type="submission" date="2019-05" db="EMBL/GenBank/DDBJ databases">
        <title>Complete genome sequence of Izhakiella calystegiae KSNA2, an endophyte isolated from beach morning glory (Calystegia soldanella).</title>
        <authorList>
            <person name="Jiang L."/>
            <person name="Jeong J.C."/>
            <person name="Kim C.Y."/>
            <person name="Kim D.H."/>
            <person name="Kim S.W."/>
            <person name="Lee j."/>
        </authorList>
    </citation>
    <scope>NUCLEOTIDE SEQUENCE [LARGE SCALE GENOMIC DNA]</scope>
    <source>
        <strain evidence="7 8">KSNA2</strain>
    </source>
</reference>